<dbReference type="PANTHER" id="PTHR11122:SF13">
    <property type="entry name" value="GLUCOSE-6-PHOSPHATE 1-EPIMERASE"/>
    <property type="match status" value="1"/>
</dbReference>
<dbReference type="InterPro" id="IPR037481">
    <property type="entry name" value="LacX"/>
</dbReference>
<dbReference type="GO" id="GO:0016853">
    <property type="term" value="F:isomerase activity"/>
    <property type="evidence" value="ECO:0007669"/>
    <property type="project" value="InterPro"/>
</dbReference>
<dbReference type="eggNOG" id="COG2017">
    <property type="taxonomic scope" value="Bacteria"/>
</dbReference>
<evidence type="ECO:0000313" key="1">
    <source>
        <dbReference type="EMBL" id="KFJ04254.1"/>
    </source>
</evidence>
<protein>
    <submittedName>
        <fullName evidence="1">Aldose-1-epimerase</fullName>
    </submittedName>
</protein>
<dbReference type="OrthoDB" id="4739604at2"/>
<comment type="caution">
    <text evidence="1">The sequence shown here is derived from an EMBL/GenBank/DDBJ whole genome shotgun (WGS) entry which is preliminary data.</text>
</comment>
<proteinExistence type="predicted"/>
<dbReference type="Pfam" id="PF01263">
    <property type="entry name" value="Aldose_epim"/>
    <property type="match status" value="1"/>
</dbReference>
<dbReference type="InterPro" id="IPR014718">
    <property type="entry name" value="GH-type_carb-bd"/>
</dbReference>
<dbReference type="CDD" id="cd09024">
    <property type="entry name" value="Aldose_epim_lacX"/>
    <property type="match status" value="1"/>
</dbReference>
<dbReference type="STRING" id="356829.BITS_1347"/>
<reference evidence="1 2" key="1">
    <citation type="submission" date="2014-03" db="EMBL/GenBank/DDBJ databases">
        <title>Genomics of Bifidobacteria.</title>
        <authorList>
            <person name="Ventura M."/>
            <person name="Milani C."/>
            <person name="Lugli G.A."/>
        </authorList>
    </citation>
    <scope>NUCLEOTIDE SEQUENCE [LARGE SCALE GENOMIC DNA]</scope>
    <source>
        <strain evidence="1 2">JCM 13495</strain>
    </source>
</reference>
<organism evidence="1 2">
    <name type="scientific">Bifidobacterium tsurumiense</name>
    <dbReference type="NCBI Taxonomy" id="356829"/>
    <lineage>
        <taxon>Bacteria</taxon>
        <taxon>Bacillati</taxon>
        <taxon>Actinomycetota</taxon>
        <taxon>Actinomycetes</taxon>
        <taxon>Bifidobacteriales</taxon>
        <taxon>Bifidobacteriaceae</taxon>
        <taxon>Bifidobacterium</taxon>
    </lineage>
</organism>
<dbReference type="SUPFAM" id="SSF74650">
    <property type="entry name" value="Galactose mutarotase-like"/>
    <property type="match status" value="1"/>
</dbReference>
<dbReference type="EMBL" id="JGZU01000019">
    <property type="protein sequence ID" value="KFJ04254.1"/>
    <property type="molecule type" value="Genomic_DNA"/>
</dbReference>
<dbReference type="InterPro" id="IPR011013">
    <property type="entry name" value="Gal_mutarotase_sf_dom"/>
</dbReference>
<evidence type="ECO:0000313" key="2">
    <source>
        <dbReference type="Proteomes" id="UP000029080"/>
    </source>
</evidence>
<dbReference type="InterPro" id="IPR008183">
    <property type="entry name" value="Aldose_1/G6P_1-epimerase"/>
</dbReference>
<keyword evidence="2" id="KW-1185">Reference proteome</keyword>
<accession>A0A087E903</accession>
<name>A0A087E903_9BIFI</name>
<dbReference type="Proteomes" id="UP000029080">
    <property type="component" value="Unassembled WGS sequence"/>
</dbReference>
<sequence length="297" mass="32450">MSQRTVISNGSLSATIDSDGAQLVSLAKDGKEYLWQGDPKWWDRSAPVLFPAVGAPGSAVQRSAAGESRIPKHGFARDFEHHIVEVAAAGDAVTYELSDSPSTREIYPYAFTLRMTYAITGPSTLSQTFRVENTGSEPMPFSVGGHPAFNVPMPGTDGETFEDYELHFAEPWTASSPKVVEGGLLSYADPFPVVENSDTVRINRSCFDFDTIVLRDVPSNTVTLQGMKRGRGVQVDFPGFDFIGIWSAQPDAPFIALEPWTGHAATDTDDDVLEHRDNITILEPGKMDERSFSITLL</sequence>
<dbReference type="AlphaFoldDB" id="A0A087E903"/>
<gene>
    <name evidence="1" type="ORF">BITS_1347</name>
</gene>
<dbReference type="PANTHER" id="PTHR11122">
    <property type="entry name" value="APOSPORY-ASSOCIATED PROTEIN C-RELATED"/>
    <property type="match status" value="1"/>
</dbReference>
<dbReference type="GO" id="GO:0030246">
    <property type="term" value="F:carbohydrate binding"/>
    <property type="evidence" value="ECO:0007669"/>
    <property type="project" value="InterPro"/>
</dbReference>
<dbReference type="Gene3D" id="2.70.98.10">
    <property type="match status" value="1"/>
</dbReference>
<dbReference type="GO" id="GO:0005975">
    <property type="term" value="P:carbohydrate metabolic process"/>
    <property type="evidence" value="ECO:0007669"/>
    <property type="project" value="InterPro"/>
</dbReference>
<dbReference type="RefSeq" id="WP_026642424.1">
    <property type="nucleotide sequence ID" value="NZ_JGZU01000019.1"/>
</dbReference>